<dbReference type="Ensembl" id="ENSBMST00010023031.1">
    <property type="protein sequence ID" value="ENSBMSP00010020868.1"/>
    <property type="gene ID" value="ENSBMSG00010015206.1"/>
</dbReference>
<evidence type="ECO:0000313" key="1">
    <source>
        <dbReference type="Ensembl" id="ENSBMSP00010020868.1"/>
    </source>
</evidence>
<reference evidence="1" key="1">
    <citation type="submission" date="2023-09" db="UniProtKB">
        <authorList>
            <consortium name="Ensembl"/>
        </authorList>
    </citation>
    <scope>IDENTIFICATION</scope>
</reference>
<proteinExistence type="predicted"/>
<protein>
    <submittedName>
        <fullName evidence="1">Uncharacterized protein</fullName>
    </submittedName>
</protein>
<accession>A0A8C0DL46</accession>
<name>A0A8C0DL46_BALMU</name>
<dbReference type="GeneTree" id="ENSGT00950000185177"/>
<dbReference type="AlphaFoldDB" id="A0A8C0DL46"/>
<organism evidence="1">
    <name type="scientific">Balaenoptera musculus</name>
    <name type="common">Blue whale</name>
    <dbReference type="NCBI Taxonomy" id="9771"/>
    <lineage>
        <taxon>Eukaryota</taxon>
        <taxon>Metazoa</taxon>
        <taxon>Chordata</taxon>
        <taxon>Craniata</taxon>
        <taxon>Vertebrata</taxon>
        <taxon>Euteleostomi</taxon>
        <taxon>Mammalia</taxon>
        <taxon>Eutheria</taxon>
        <taxon>Laurasiatheria</taxon>
        <taxon>Artiodactyla</taxon>
        <taxon>Whippomorpha</taxon>
        <taxon>Cetacea</taxon>
        <taxon>Mysticeti</taxon>
        <taxon>Balaenopteridae</taxon>
        <taxon>Balaenoptera</taxon>
    </lineage>
</organism>
<sequence>MEIQKGARLCPRALFLLPKQNPLGVFPEKPLPVPKAPGLGETRPNPSSALARGCNGFIEKKFTLL</sequence>